<evidence type="ECO:0000256" key="3">
    <source>
        <dbReference type="ARBA" id="ARBA00022989"/>
    </source>
</evidence>
<keyword evidence="4 5" id="KW-0472">Membrane</keyword>
<gene>
    <name evidence="7" type="ORF">SAMN06265376_1142</name>
</gene>
<feature type="transmembrane region" description="Helical" evidence="5">
    <location>
        <begin position="12"/>
        <end position="31"/>
    </location>
</feature>
<proteinExistence type="predicted"/>
<evidence type="ECO:0000256" key="4">
    <source>
        <dbReference type="ARBA" id="ARBA00023136"/>
    </source>
</evidence>
<evidence type="ECO:0000313" key="7">
    <source>
        <dbReference type="EMBL" id="SNS39607.1"/>
    </source>
</evidence>
<dbReference type="AlphaFoldDB" id="A0A239E4Q9"/>
<evidence type="ECO:0000313" key="8">
    <source>
        <dbReference type="Proteomes" id="UP000198379"/>
    </source>
</evidence>
<dbReference type="InterPro" id="IPR010432">
    <property type="entry name" value="RDD"/>
</dbReference>
<feature type="domain" description="RDD" evidence="6">
    <location>
        <begin position="8"/>
        <end position="127"/>
    </location>
</feature>
<evidence type="ECO:0000259" key="6">
    <source>
        <dbReference type="Pfam" id="PF06271"/>
    </source>
</evidence>
<feature type="transmembrane region" description="Helical" evidence="5">
    <location>
        <begin position="51"/>
        <end position="71"/>
    </location>
</feature>
<keyword evidence="2 5" id="KW-0812">Transmembrane</keyword>
<name>A0A239E4Q9_9FLAO</name>
<organism evidence="7 8">
    <name type="scientific">Dokdonia pacifica</name>
    <dbReference type="NCBI Taxonomy" id="1627892"/>
    <lineage>
        <taxon>Bacteria</taxon>
        <taxon>Pseudomonadati</taxon>
        <taxon>Bacteroidota</taxon>
        <taxon>Flavobacteriia</taxon>
        <taxon>Flavobacteriales</taxon>
        <taxon>Flavobacteriaceae</taxon>
        <taxon>Dokdonia</taxon>
    </lineage>
</organism>
<protein>
    <submittedName>
        <fullName evidence="7">RDD family protein</fullName>
    </submittedName>
</protein>
<comment type="subcellular location">
    <subcellularLocation>
        <location evidence="1">Membrane</location>
        <topology evidence="1">Multi-pass membrane protein</topology>
    </subcellularLocation>
</comment>
<keyword evidence="3 5" id="KW-1133">Transmembrane helix</keyword>
<reference evidence="7 8" key="1">
    <citation type="submission" date="2017-06" db="EMBL/GenBank/DDBJ databases">
        <authorList>
            <person name="Kim H.J."/>
            <person name="Triplett B.A."/>
        </authorList>
    </citation>
    <scope>NUCLEOTIDE SEQUENCE [LARGE SCALE GENOMIC DNA]</scope>
    <source>
        <strain evidence="7 8">DSM 25597</strain>
    </source>
</reference>
<evidence type="ECO:0000256" key="2">
    <source>
        <dbReference type="ARBA" id="ARBA00022692"/>
    </source>
</evidence>
<dbReference type="RefSeq" id="WP_089374040.1">
    <property type="nucleotide sequence ID" value="NZ_BMEP01000004.1"/>
</dbReference>
<dbReference type="GO" id="GO:0016020">
    <property type="term" value="C:membrane"/>
    <property type="evidence" value="ECO:0007669"/>
    <property type="project" value="UniProtKB-SubCell"/>
</dbReference>
<accession>A0A239E4Q9</accession>
<feature type="transmembrane region" description="Helical" evidence="5">
    <location>
        <begin position="91"/>
        <end position="112"/>
    </location>
</feature>
<dbReference type="Proteomes" id="UP000198379">
    <property type="component" value="Unassembled WGS sequence"/>
</dbReference>
<dbReference type="EMBL" id="FZNY01000014">
    <property type="protein sequence ID" value="SNS39607.1"/>
    <property type="molecule type" value="Genomic_DNA"/>
</dbReference>
<evidence type="ECO:0000256" key="5">
    <source>
        <dbReference type="SAM" id="Phobius"/>
    </source>
</evidence>
<evidence type="ECO:0000256" key="1">
    <source>
        <dbReference type="ARBA" id="ARBA00004141"/>
    </source>
</evidence>
<dbReference type="OrthoDB" id="1248189at2"/>
<dbReference type="Pfam" id="PF06271">
    <property type="entry name" value="RDD"/>
    <property type="match status" value="1"/>
</dbReference>
<keyword evidence="8" id="KW-1185">Reference proteome</keyword>
<sequence length="131" mass="15220">MKIKYYLKRISAALIDVIIIAIIMHLYALIIDDSLTTEDQTIPTKVFLPFFYLYYIVSEIIFKTTLGKSIFSLKIKSEKKIIFFRIILRNIFNFLEIVLPFIYIIPLIITGYTTPKKPKKLGDIISGCYVA</sequence>